<dbReference type="Proteomes" id="UP000031561">
    <property type="component" value="Unassembled WGS sequence"/>
</dbReference>
<proteinExistence type="predicted"/>
<reference evidence="3 4" key="1">
    <citation type="journal article" date="2015" name="Genome Announc.">
        <title>Draft Genome Sequence of Filamentous Marine Cyanobacterium Lyngbya confervoides Strain BDU141951.</title>
        <authorList>
            <person name="Chandrababunaidu M.M."/>
            <person name="Sen D."/>
            <person name="Tripathy S."/>
        </authorList>
    </citation>
    <scope>NUCLEOTIDE SEQUENCE [LARGE SCALE GENOMIC DNA]</scope>
    <source>
        <strain evidence="3 4">BDU141951</strain>
    </source>
</reference>
<evidence type="ECO:0000313" key="3">
    <source>
        <dbReference type="EMBL" id="MCM1981238.1"/>
    </source>
</evidence>
<dbReference type="Pfam" id="PF00534">
    <property type="entry name" value="Glycos_transf_1"/>
    <property type="match status" value="1"/>
</dbReference>
<protein>
    <submittedName>
        <fullName evidence="3">Glycosyltransferase family 4 protein</fullName>
    </submittedName>
</protein>
<evidence type="ECO:0000259" key="1">
    <source>
        <dbReference type="Pfam" id="PF00534"/>
    </source>
</evidence>
<dbReference type="AlphaFoldDB" id="A0ABD4SY47"/>
<dbReference type="RefSeq" id="WP_166283736.1">
    <property type="nucleotide sequence ID" value="NZ_JTHE03000003.1"/>
</dbReference>
<feature type="domain" description="Glycosyl transferase family 1" evidence="1">
    <location>
        <begin position="223"/>
        <end position="382"/>
    </location>
</feature>
<dbReference type="InterPro" id="IPR001296">
    <property type="entry name" value="Glyco_trans_1"/>
</dbReference>
<dbReference type="EMBL" id="JTHE03000003">
    <property type="protein sequence ID" value="MCM1981238.1"/>
    <property type="molecule type" value="Genomic_DNA"/>
</dbReference>
<accession>A0ABD4SY47</accession>
<sequence length="414" mass="46202">MKVLHINQSDIGGGAAIAGYRLHQGLLAQGIESKLLVGNIKTHSDRVDLAVPPIFSRPERLLVRLTSRLGLNHIHRISSRKIVHHPWTQSADILNLHNLHTGYFSYLHLPNLTAQKPAVLTLHDMWTFTGHCAYSYDCDRWQSGCGQCPYPETYPAVRRDATALEWRLKDWVYRRSNLTIVCPSRWLYEQAHNSMLQRFPIYHIPYGIDTEAYQPIDSALARTALDLPPDKNILLFSAESLRDPRKGGDLLQTALQSLPDPLKAKTVLLTFGAGGETIENLVGIKTMSLGYVNSDRLKSLAYSAADLFTFPTRADNLPLVLQESLACGLPMVSFKVGGVPNLVRPGGTGYLAAPEDPQDFAQGIVQLLEDNELRRKMAENCRAIALAEYRIEQQSDRYIALYQELLGHSTGALP</sequence>
<organism evidence="3 4">
    <name type="scientific">Lyngbya confervoides BDU141951</name>
    <dbReference type="NCBI Taxonomy" id="1574623"/>
    <lineage>
        <taxon>Bacteria</taxon>
        <taxon>Bacillati</taxon>
        <taxon>Cyanobacteriota</taxon>
        <taxon>Cyanophyceae</taxon>
        <taxon>Oscillatoriophycideae</taxon>
        <taxon>Oscillatoriales</taxon>
        <taxon>Microcoleaceae</taxon>
        <taxon>Lyngbya</taxon>
    </lineage>
</organism>
<evidence type="ECO:0000313" key="4">
    <source>
        <dbReference type="Proteomes" id="UP000031561"/>
    </source>
</evidence>
<dbReference type="InterPro" id="IPR028098">
    <property type="entry name" value="Glyco_trans_4-like_N"/>
</dbReference>
<evidence type="ECO:0000259" key="2">
    <source>
        <dbReference type="Pfam" id="PF13439"/>
    </source>
</evidence>
<dbReference type="PANTHER" id="PTHR12526:SF635">
    <property type="entry name" value="GLYCOSYL TRANSFERASE GROUP 1"/>
    <property type="match status" value="1"/>
</dbReference>
<dbReference type="Pfam" id="PF13439">
    <property type="entry name" value="Glyco_transf_4"/>
    <property type="match status" value="1"/>
</dbReference>
<keyword evidence="4" id="KW-1185">Reference proteome</keyword>
<dbReference type="CDD" id="cd03825">
    <property type="entry name" value="GT4_WcaC-like"/>
    <property type="match status" value="1"/>
</dbReference>
<feature type="domain" description="Glycosyltransferase subfamily 4-like N-terminal" evidence="2">
    <location>
        <begin position="13"/>
        <end position="211"/>
    </location>
</feature>
<gene>
    <name evidence="3" type="ORF">QQ91_0000105</name>
</gene>
<comment type="caution">
    <text evidence="3">The sequence shown here is derived from an EMBL/GenBank/DDBJ whole genome shotgun (WGS) entry which is preliminary data.</text>
</comment>
<dbReference type="SUPFAM" id="SSF53756">
    <property type="entry name" value="UDP-Glycosyltransferase/glycogen phosphorylase"/>
    <property type="match status" value="1"/>
</dbReference>
<dbReference type="Gene3D" id="3.40.50.2000">
    <property type="entry name" value="Glycogen Phosphorylase B"/>
    <property type="match status" value="2"/>
</dbReference>
<dbReference type="PANTHER" id="PTHR12526">
    <property type="entry name" value="GLYCOSYLTRANSFERASE"/>
    <property type="match status" value="1"/>
</dbReference>
<name>A0ABD4SY47_9CYAN</name>